<feature type="non-terminal residue" evidence="3">
    <location>
        <position position="178"/>
    </location>
</feature>
<dbReference type="InterPro" id="IPR036034">
    <property type="entry name" value="PDZ_sf"/>
</dbReference>
<evidence type="ECO:0000259" key="2">
    <source>
        <dbReference type="PROSITE" id="PS50106"/>
    </source>
</evidence>
<proteinExistence type="predicted"/>
<reference evidence="3 4" key="1">
    <citation type="submission" date="2017-08" db="EMBL/GenBank/DDBJ databases">
        <title>Infants hospitalized years apart are colonized by the same room-sourced microbial strains.</title>
        <authorList>
            <person name="Brooks B."/>
            <person name="Olm M.R."/>
            <person name="Firek B.A."/>
            <person name="Baker R."/>
            <person name="Thomas B.C."/>
            <person name="Morowitz M.J."/>
            <person name="Banfield J.F."/>
        </authorList>
    </citation>
    <scope>NUCLEOTIDE SEQUENCE [LARGE SCALE GENOMIC DNA]</scope>
    <source>
        <strain evidence="3">S2_018_000_R2_104</strain>
    </source>
</reference>
<evidence type="ECO:0000256" key="1">
    <source>
        <dbReference type="SAM" id="SignalP"/>
    </source>
</evidence>
<protein>
    <recommendedName>
        <fullName evidence="2">PDZ domain-containing protein</fullName>
    </recommendedName>
</protein>
<dbReference type="Proteomes" id="UP000249557">
    <property type="component" value="Unassembled WGS sequence"/>
</dbReference>
<feature type="domain" description="PDZ" evidence="2">
    <location>
        <begin position="84"/>
        <end position="166"/>
    </location>
</feature>
<evidence type="ECO:0000313" key="4">
    <source>
        <dbReference type="Proteomes" id="UP000249557"/>
    </source>
</evidence>
<dbReference type="Pfam" id="PF13180">
    <property type="entry name" value="PDZ_2"/>
    <property type="match status" value="1"/>
</dbReference>
<evidence type="ECO:0000313" key="3">
    <source>
        <dbReference type="EMBL" id="PZO85429.1"/>
    </source>
</evidence>
<sequence length="178" mass="19468">MKRFAAPLWIFLLCLSACAPAARVPPVSNEEALHEIRLQKEIAVKERMEQLKRLHRVGLPVLAANAPLCGSKIWPHLSIMVESLSNMPESLKDAAQIYYGLQNQLTVGYIDPKGPASGKLNAGDRITAVNGIPIRSGAKGRADFYEALWSLRSASEKTLVLTVRRGRKGAPEKISITA</sequence>
<dbReference type="InterPro" id="IPR001478">
    <property type="entry name" value="PDZ"/>
</dbReference>
<keyword evidence="1" id="KW-0732">Signal</keyword>
<dbReference type="PROSITE" id="PS50106">
    <property type="entry name" value="PDZ"/>
    <property type="match status" value="1"/>
</dbReference>
<accession>A0A2W4ZYX8</accession>
<feature type="chain" id="PRO_5016146888" description="PDZ domain-containing protein" evidence="1">
    <location>
        <begin position="22"/>
        <end position="178"/>
    </location>
</feature>
<dbReference type="Gene3D" id="2.30.42.10">
    <property type="match status" value="1"/>
</dbReference>
<feature type="signal peptide" evidence="1">
    <location>
        <begin position="1"/>
        <end position="21"/>
    </location>
</feature>
<comment type="caution">
    <text evidence="3">The sequence shown here is derived from an EMBL/GenBank/DDBJ whole genome shotgun (WGS) entry which is preliminary data.</text>
</comment>
<dbReference type="SMART" id="SM00228">
    <property type="entry name" value="PDZ"/>
    <property type="match status" value="1"/>
</dbReference>
<name>A0A2W4ZYX8_9BACT</name>
<gene>
    <name evidence="3" type="ORF">DI626_07425</name>
</gene>
<dbReference type="SUPFAM" id="SSF50156">
    <property type="entry name" value="PDZ domain-like"/>
    <property type="match status" value="1"/>
</dbReference>
<dbReference type="AlphaFoldDB" id="A0A2W4ZYX8"/>
<organism evidence="3 4">
    <name type="scientific">Micavibrio aeruginosavorus</name>
    <dbReference type="NCBI Taxonomy" id="349221"/>
    <lineage>
        <taxon>Bacteria</taxon>
        <taxon>Pseudomonadati</taxon>
        <taxon>Bdellovibrionota</taxon>
        <taxon>Bdellovibrionia</taxon>
        <taxon>Bdellovibrionales</taxon>
        <taxon>Pseudobdellovibrionaceae</taxon>
        <taxon>Micavibrio</taxon>
    </lineage>
</organism>
<dbReference type="EMBL" id="QFNK01000146">
    <property type="protein sequence ID" value="PZO85429.1"/>
    <property type="molecule type" value="Genomic_DNA"/>
</dbReference>